<keyword evidence="2" id="KW-0238">DNA-binding</keyword>
<dbReference type="PROSITE" id="PS50949">
    <property type="entry name" value="HTH_GNTR"/>
    <property type="match status" value="1"/>
</dbReference>
<dbReference type="AlphaFoldDB" id="A0A3R8LZE7"/>
<evidence type="ECO:0000256" key="1">
    <source>
        <dbReference type="ARBA" id="ARBA00023015"/>
    </source>
</evidence>
<dbReference type="GO" id="GO:0003677">
    <property type="term" value="F:DNA binding"/>
    <property type="evidence" value="ECO:0007669"/>
    <property type="project" value="UniProtKB-KW"/>
</dbReference>
<keyword evidence="6" id="KW-1185">Reference proteome</keyword>
<dbReference type="SMART" id="SM00895">
    <property type="entry name" value="FCD"/>
    <property type="match status" value="1"/>
</dbReference>
<organism evidence="5 6">
    <name type="scientific">Schaedlerella arabinosiphila</name>
    <dbReference type="NCBI Taxonomy" id="2044587"/>
    <lineage>
        <taxon>Bacteria</taxon>
        <taxon>Bacillati</taxon>
        <taxon>Bacillota</taxon>
        <taxon>Clostridia</taxon>
        <taxon>Lachnospirales</taxon>
        <taxon>Lachnospiraceae</taxon>
        <taxon>Schaedlerella</taxon>
    </lineage>
</organism>
<dbReference type="EMBL" id="RHJS01000002">
    <property type="protein sequence ID" value="RRK32569.1"/>
    <property type="molecule type" value="Genomic_DNA"/>
</dbReference>
<dbReference type="InterPro" id="IPR008920">
    <property type="entry name" value="TF_FadR/GntR_C"/>
</dbReference>
<dbReference type="SUPFAM" id="SSF46785">
    <property type="entry name" value="Winged helix' DNA-binding domain"/>
    <property type="match status" value="1"/>
</dbReference>
<keyword evidence="3" id="KW-0804">Transcription</keyword>
<evidence type="ECO:0000313" key="5">
    <source>
        <dbReference type="EMBL" id="RRK32569.1"/>
    </source>
</evidence>
<dbReference type="InterPro" id="IPR036390">
    <property type="entry name" value="WH_DNA-bd_sf"/>
</dbReference>
<feature type="domain" description="HTH gntR-type" evidence="4">
    <location>
        <begin position="9"/>
        <end position="77"/>
    </location>
</feature>
<dbReference type="RefSeq" id="WP_125128029.1">
    <property type="nucleotide sequence ID" value="NZ_RHJS01000002.1"/>
</dbReference>
<dbReference type="Gene3D" id="1.10.10.10">
    <property type="entry name" value="Winged helix-like DNA-binding domain superfamily/Winged helix DNA-binding domain"/>
    <property type="match status" value="1"/>
</dbReference>
<dbReference type="SMART" id="SM00345">
    <property type="entry name" value="HTH_GNTR"/>
    <property type="match status" value="1"/>
</dbReference>
<name>A0A3R8LZE7_9FIRM</name>
<dbReference type="Proteomes" id="UP000274920">
    <property type="component" value="Unassembled WGS sequence"/>
</dbReference>
<dbReference type="Pfam" id="PF00392">
    <property type="entry name" value="GntR"/>
    <property type="match status" value="1"/>
</dbReference>
<evidence type="ECO:0000256" key="2">
    <source>
        <dbReference type="ARBA" id="ARBA00023125"/>
    </source>
</evidence>
<comment type="caution">
    <text evidence="5">The sequence shown here is derived from an EMBL/GenBank/DDBJ whole genome shotgun (WGS) entry which is preliminary data.</text>
</comment>
<dbReference type="GO" id="GO:0003700">
    <property type="term" value="F:DNA-binding transcription factor activity"/>
    <property type="evidence" value="ECO:0007669"/>
    <property type="project" value="InterPro"/>
</dbReference>
<evidence type="ECO:0000256" key="3">
    <source>
        <dbReference type="ARBA" id="ARBA00023163"/>
    </source>
</evidence>
<dbReference type="PRINTS" id="PR00035">
    <property type="entry name" value="HTHGNTR"/>
</dbReference>
<dbReference type="CDD" id="cd07377">
    <property type="entry name" value="WHTH_GntR"/>
    <property type="match status" value="1"/>
</dbReference>
<dbReference type="InterPro" id="IPR036388">
    <property type="entry name" value="WH-like_DNA-bd_sf"/>
</dbReference>
<accession>A0A3R8LZE7</accession>
<protein>
    <submittedName>
        <fullName evidence="5">FadR family transcriptional regulator</fullName>
    </submittedName>
</protein>
<dbReference type="Pfam" id="PF07729">
    <property type="entry name" value="FCD"/>
    <property type="match status" value="1"/>
</dbReference>
<keyword evidence="1" id="KW-0805">Transcription regulation</keyword>
<dbReference type="PANTHER" id="PTHR43537:SF5">
    <property type="entry name" value="UXU OPERON TRANSCRIPTIONAL REGULATOR"/>
    <property type="match status" value="1"/>
</dbReference>
<dbReference type="Gene3D" id="1.20.120.530">
    <property type="entry name" value="GntR ligand-binding domain-like"/>
    <property type="match status" value="1"/>
</dbReference>
<sequence>MPFQKIVMPTMKELFVRQMENMILSGELSAGEQLPNERDLAAQMNISRTVVNSGIQELAKNGFVCIVPRKGTFVNDFLRQGNLGTLTSIFHHSGRQFDLSMLTALMEYRSINEQKCARLAAERHTAEDLKHMFELLEQLETCCDPEECAEVSTRFHRAIFIATQNLIYPLMYNSFQEMSLAVTRILFRHIPLSHVCSAMRAVAEAIAERDADRAEALMSEHTVRCSQILLEQYPFGSAGTEAGGQAET</sequence>
<reference evidence="5" key="1">
    <citation type="submission" date="2018-10" db="EMBL/GenBank/DDBJ databases">
        <title>Schaedlerella arabinophila gen. nov. sp. nov., isolated from the mouse intestinal tract and comparative analysis with the genome of the closely related altered Schaedler flora strain ASF502.</title>
        <authorList>
            <person name="Miyake S."/>
            <person name="Soh M."/>
            <person name="Seedorf H."/>
        </authorList>
    </citation>
    <scope>NUCLEOTIDE SEQUENCE [LARGE SCALE GENOMIC DNA]</scope>
    <source>
        <strain evidence="5">DSM 106076</strain>
    </source>
</reference>
<dbReference type="InterPro" id="IPR000524">
    <property type="entry name" value="Tscrpt_reg_HTH_GntR"/>
</dbReference>
<evidence type="ECO:0000313" key="6">
    <source>
        <dbReference type="Proteomes" id="UP000274920"/>
    </source>
</evidence>
<dbReference type="InterPro" id="IPR011711">
    <property type="entry name" value="GntR_C"/>
</dbReference>
<dbReference type="PANTHER" id="PTHR43537">
    <property type="entry name" value="TRANSCRIPTIONAL REGULATOR, GNTR FAMILY"/>
    <property type="match status" value="1"/>
</dbReference>
<gene>
    <name evidence="5" type="ORF">EBB54_15305</name>
</gene>
<proteinExistence type="predicted"/>
<dbReference type="SUPFAM" id="SSF48008">
    <property type="entry name" value="GntR ligand-binding domain-like"/>
    <property type="match status" value="1"/>
</dbReference>
<evidence type="ECO:0000259" key="4">
    <source>
        <dbReference type="PROSITE" id="PS50949"/>
    </source>
</evidence>